<keyword evidence="2" id="KW-0687">Ribonucleoprotein</keyword>
<reference evidence="2" key="1">
    <citation type="journal article" date="2014" name="Genome Biol. Evol.">
        <title>Pangenome evidence for extensive interdomain horizontal transfer affecting lineage core and shell genes in uncultured planktonic thaumarchaeota and euryarchaeota.</title>
        <authorList>
            <person name="Deschamps P."/>
            <person name="Zivanovic Y."/>
            <person name="Moreira D."/>
            <person name="Rodriguez-Valera F."/>
            <person name="Lopez-Garcia P."/>
        </authorList>
    </citation>
    <scope>NUCLEOTIDE SEQUENCE</scope>
</reference>
<dbReference type="EMBL" id="KF900763">
    <property type="protein sequence ID" value="AIF06195.1"/>
    <property type="molecule type" value="Genomic_DNA"/>
</dbReference>
<dbReference type="Pfam" id="PF13302">
    <property type="entry name" value="Acetyltransf_3"/>
    <property type="match status" value="1"/>
</dbReference>
<keyword evidence="2" id="KW-0689">Ribosomal protein</keyword>
<evidence type="ECO:0000313" key="2">
    <source>
        <dbReference type="EMBL" id="AIF06195.1"/>
    </source>
</evidence>
<dbReference type="PROSITE" id="PS51186">
    <property type="entry name" value="GNAT"/>
    <property type="match status" value="1"/>
</dbReference>
<organism evidence="2">
    <name type="scientific">uncultured marine group II/III euryarchaeote KM3_190_A12</name>
    <dbReference type="NCBI Taxonomy" id="1457961"/>
    <lineage>
        <taxon>Archaea</taxon>
        <taxon>Methanobacteriati</taxon>
        <taxon>Methanobacteriota</taxon>
        <taxon>environmental samples</taxon>
    </lineage>
</organism>
<dbReference type="GO" id="GO:0005840">
    <property type="term" value="C:ribosome"/>
    <property type="evidence" value="ECO:0007669"/>
    <property type="project" value="UniProtKB-KW"/>
</dbReference>
<dbReference type="InterPro" id="IPR000182">
    <property type="entry name" value="GNAT_dom"/>
</dbReference>
<keyword evidence="2" id="KW-0808">Transferase</keyword>
<dbReference type="PANTHER" id="PTHR43792">
    <property type="entry name" value="GNAT FAMILY, PUTATIVE (AFU_ORTHOLOGUE AFUA_3G00765)-RELATED-RELATED"/>
    <property type="match status" value="1"/>
</dbReference>
<dbReference type="Gene3D" id="3.40.630.30">
    <property type="match status" value="1"/>
</dbReference>
<dbReference type="SUPFAM" id="SSF55729">
    <property type="entry name" value="Acyl-CoA N-acyltransferases (Nat)"/>
    <property type="match status" value="1"/>
</dbReference>
<evidence type="ECO:0000259" key="1">
    <source>
        <dbReference type="PROSITE" id="PS51186"/>
    </source>
</evidence>
<protein>
    <submittedName>
        <fullName evidence="2">Acetyltransferase, ribosomal protein N-acetylase</fullName>
    </submittedName>
</protein>
<dbReference type="AlphaFoldDB" id="A0A075GT70"/>
<feature type="domain" description="N-acetyltransferase" evidence="1">
    <location>
        <begin position="8"/>
        <end position="173"/>
    </location>
</feature>
<dbReference type="PANTHER" id="PTHR43792:SF1">
    <property type="entry name" value="N-ACETYLTRANSFERASE DOMAIN-CONTAINING PROTEIN"/>
    <property type="match status" value="1"/>
</dbReference>
<proteinExistence type="predicted"/>
<dbReference type="GO" id="GO:0016747">
    <property type="term" value="F:acyltransferase activity, transferring groups other than amino-acyl groups"/>
    <property type="evidence" value="ECO:0007669"/>
    <property type="project" value="InterPro"/>
</dbReference>
<name>A0A075GT70_9EURY</name>
<dbReference type="InterPro" id="IPR016181">
    <property type="entry name" value="Acyl_CoA_acyltransferase"/>
</dbReference>
<sequence length="173" mass="19170">MELLTERLCLRPCREPDLESLTATIGEPAVSDWLCNLPQPYTLADAREFMQRTAAPGAGWEGIIALRDSGTLVGGVRLTIVGDKEADLGYWVARARWGRGYATEAAVALLEWGFHELALQRVIASTLPGNLPSQRVLRQLGFRYTGMRPTKTGTCGTCDTQRVPHYLLERPTR</sequence>
<accession>A0A075GT70</accession>
<dbReference type="InterPro" id="IPR051531">
    <property type="entry name" value="N-acetyltransferase"/>
</dbReference>